<dbReference type="InterPro" id="IPR036188">
    <property type="entry name" value="FAD/NAD-bd_sf"/>
</dbReference>
<dbReference type="OrthoDB" id="655030at2759"/>
<comment type="caution">
    <text evidence="1">The sequence shown here is derived from an EMBL/GenBank/DDBJ whole genome shotgun (WGS) entry which is preliminary data.</text>
</comment>
<dbReference type="Proteomes" id="UP000078237">
    <property type="component" value="Unassembled WGS sequence"/>
</dbReference>
<organism evidence="1 2">
    <name type="scientific">Madurella mycetomatis</name>
    <dbReference type="NCBI Taxonomy" id="100816"/>
    <lineage>
        <taxon>Eukaryota</taxon>
        <taxon>Fungi</taxon>
        <taxon>Dikarya</taxon>
        <taxon>Ascomycota</taxon>
        <taxon>Pezizomycotina</taxon>
        <taxon>Sordariomycetes</taxon>
        <taxon>Sordariomycetidae</taxon>
        <taxon>Sordariales</taxon>
        <taxon>Sordariales incertae sedis</taxon>
        <taxon>Madurella</taxon>
    </lineage>
</organism>
<reference evidence="1 2" key="1">
    <citation type="journal article" date="2016" name="Genome Announc.">
        <title>Genome Sequence of Madurella mycetomatis mm55, Isolated from a Human Mycetoma Case in Sudan.</title>
        <authorList>
            <person name="Smit S."/>
            <person name="Derks M.F."/>
            <person name="Bervoets S."/>
            <person name="Fahal A."/>
            <person name="van Leeuwen W."/>
            <person name="van Belkum A."/>
            <person name="van de Sande W.W."/>
        </authorList>
    </citation>
    <scope>NUCLEOTIDE SEQUENCE [LARGE SCALE GENOMIC DNA]</scope>
    <source>
        <strain evidence="2">mm55</strain>
    </source>
</reference>
<evidence type="ECO:0000313" key="2">
    <source>
        <dbReference type="Proteomes" id="UP000078237"/>
    </source>
</evidence>
<proteinExistence type="predicted"/>
<keyword evidence="2" id="KW-1185">Reference proteome</keyword>
<evidence type="ECO:0000313" key="1">
    <source>
        <dbReference type="EMBL" id="KXX83072.1"/>
    </source>
</evidence>
<dbReference type="VEuPathDB" id="FungiDB:MMYC01_200485"/>
<dbReference type="STRING" id="100816.A0A175WHP5"/>
<dbReference type="EMBL" id="LCTW02000004">
    <property type="protein sequence ID" value="KXX83072.1"/>
    <property type="molecule type" value="Genomic_DNA"/>
</dbReference>
<sequence>MHFSDGTSASRTLLVGADGGRSRIRRQHVLHHKVIDPEAVCLYGRMHLTPELLRGLAILRDVVPVIQQIIFNSVLPVSMFVERIHFPHRGEPGHEDLPEDYMY</sequence>
<dbReference type="Gene3D" id="3.50.50.60">
    <property type="entry name" value="FAD/NAD(P)-binding domain"/>
    <property type="match status" value="1"/>
</dbReference>
<dbReference type="AlphaFoldDB" id="A0A175WHP5"/>
<accession>A0A175WHP5</accession>
<gene>
    <name evidence="1" type="ORF">MMYC01_200485</name>
</gene>
<name>A0A175WHP5_9PEZI</name>
<protein>
    <submittedName>
        <fullName evidence="1">Uncharacterized protein</fullName>
    </submittedName>
</protein>